<dbReference type="Pfam" id="PF14384">
    <property type="entry name" value="BrnA_antitoxin"/>
    <property type="match status" value="1"/>
</dbReference>
<dbReference type="Proteomes" id="UP001169764">
    <property type="component" value="Unassembled WGS sequence"/>
</dbReference>
<name>A0ABT8Y8J1_9SPHN</name>
<accession>A0ABT8Y8J1</accession>
<protein>
    <submittedName>
        <fullName evidence="1">BrnA antitoxin family protein</fullName>
    </submittedName>
</protein>
<evidence type="ECO:0000313" key="2">
    <source>
        <dbReference type="Proteomes" id="UP001169764"/>
    </source>
</evidence>
<dbReference type="EMBL" id="JAUOTP010000004">
    <property type="protein sequence ID" value="MDO6414647.1"/>
    <property type="molecule type" value="Genomic_DNA"/>
</dbReference>
<sequence length="88" mass="9810">MSKELPPVVFDDDNPEWTAEDFARARPASEMFPPEIVALLVKQPGRPLGTTKEQVALRIDHDVLARFREGGPGWQTRMNAALRKAVGL</sequence>
<proteinExistence type="predicted"/>
<organism evidence="1 2">
    <name type="scientific">Sphingomonas natans</name>
    <dbReference type="NCBI Taxonomy" id="3063330"/>
    <lineage>
        <taxon>Bacteria</taxon>
        <taxon>Pseudomonadati</taxon>
        <taxon>Pseudomonadota</taxon>
        <taxon>Alphaproteobacteria</taxon>
        <taxon>Sphingomonadales</taxon>
        <taxon>Sphingomonadaceae</taxon>
        <taxon>Sphingomonas</taxon>
    </lineage>
</organism>
<gene>
    <name evidence="1" type="ORF">Q4F19_09675</name>
</gene>
<comment type="caution">
    <text evidence="1">The sequence shown here is derived from an EMBL/GenBank/DDBJ whole genome shotgun (WGS) entry which is preliminary data.</text>
</comment>
<dbReference type="InterPro" id="IPR025528">
    <property type="entry name" value="BrnA_antitoxin"/>
</dbReference>
<reference evidence="1" key="1">
    <citation type="submission" date="2023-07" db="EMBL/GenBank/DDBJ databases">
        <authorList>
            <person name="Kim M."/>
        </authorList>
    </citation>
    <scope>NUCLEOTIDE SEQUENCE</scope>
    <source>
        <strain evidence="1">BIUV-7</strain>
    </source>
</reference>
<dbReference type="RefSeq" id="WP_303542023.1">
    <property type="nucleotide sequence ID" value="NZ_JAUOTP010000004.1"/>
</dbReference>
<evidence type="ECO:0000313" key="1">
    <source>
        <dbReference type="EMBL" id="MDO6414647.1"/>
    </source>
</evidence>
<keyword evidence="2" id="KW-1185">Reference proteome</keyword>